<comment type="caution">
    <text evidence="1">The sequence shown here is derived from an EMBL/GenBank/DDBJ whole genome shotgun (WGS) entry which is preliminary data.</text>
</comment>
<accession>A0A371HNN0</accession>
<evidence type="ECO:0000313" key="1">
    <source>
        <dbReference type="EMBL" id="RDY04413.1"/>
    </source>
</evidence>
<sequence length="155" mass="17970">MRKEKFTHEKNLQLFSQYVAITLTSNNTLDKYKSQSRGIGRRRKDVFDSRGSSEVVKRVLQRFLLPRQSGRSVLQLKQRLLLPRRALEGASDEERKRRREQVSPQIPNLLLRFPSQAIEVGGGRRPVLEPRDLRDQVGLRPDHVRHAEPLLALAD</sequence>
<dbReference type="EMBL" id="QJKJ01002085">
    <property type="protein sequence ID" value="RDY04413.1"/>
    <property type="molecule type" value="Genomic_DNA"/>
</dbReference>
<protein>
    <submittedName>
        <fullName evidence="1">Uncharacterized protein</fullName>
    </submittedName>
</protein>
<feature type="non-terminal residue" evidence="1">
    <location>
        <position position="1"/>
    </location>
</feature>
<proteinExistence type="predicted"/>
<name>A0A371HNN0_MUCPR</name>
<reference evidence="1" key="1">
    <citation type="submission" date="2018-05" db="EMBL/GenBank/DDBJ databases">
        <title>Draft genome of Mucuna pruriens seed.</title>
        <authorList>
            <person name="Nnadi N.E."/>
            <person name="Vos R."/>
            <person name="Hasami M.H."/>
            <person name="Devisetty U.K."/>
            <person name="Aguiy J.C."/>
        </authorList>
    </citation>
    <scope>NUCLEOTIDE SEQUENCE [LARGE SCALE GENOMIC DNA]</scope>
    <source>
        <strain evidence="1">JCA_2017</strain>
    </source>
</reference>
<evidence type="ECO:0000313" key="2">
    <source>
        <dbReference type="Proteomes" id="UP000257109"/>
    </source>
</evidence>
<dbReference type="AlphaFoldDB" id="A0A371HNN0"/>
<organism evidence="1 2">
    <name type="scientific">Mucuna pruriens</name>
    <name type="common">Velvet bean</name>
    <name type="synonym">Dolichos pruriens</name>
    <dbReference type="NCBI Taxonomy" id="157652"/>
    <lineage>
        <taxon>Eukaryota</taxon>
        <taxon>Viridiplantae</taxon>
        <taxon>Streptophyta</taxon>
        <taxon>Embryophyta</taxon>
        <taxon>Tracheophyta</taxon>
        <taxon>Spermatophyta</taxon>
        <taxon>Magnoliopsida</taxon>
        <taxon>eudicotyledons</taxon>
        <taxon>Gunneridae</taxon>
        <taxon>Pentapetalae</taxon>
        <taxon>rosids</taxon>
        <taxon>fabids</taxon>
        <taxon>Fabales</taxon>
        <taxon>Fabaceae</taxon>
        <taxon>Papilionoideae</taxon>
        <taxon>50 kb inversion clade</taxon>
        <taxon>NPAAA clade</taxon>
        <taxon>indigoferoid/millettioid clade</taxon>
        <taxon>Phaseoleae</taxon>
        <taxon>Mucuna</taxon>
    </lineage>
</organism>
<gene>
    <name evidence="1" type="ORF">CR513_11882</name>
</gene>
<dbReference type="Proteomes" id="UP000257109">
    <property type="component" value="Unassembled WGS sequence"/>
</dbReference>
<keyword evidence="2" id="KW-1185">Reference proteome</keyword>